<dbReference type="PROSITE" id="PS50297">
    <property type="entry name" value="ANK_REP_REGION"/>
    <property type="match status" value="1"/>
</dbReference>
<dbReference type="AlphaFoldDB" id="A0AAC9LDG5"/>
<sequence length="364" mass="38412">MSGALCPLWTRESSAVPATVPVLSRCPVTPRAAYRTWSKRGNVVAGVSSTGWAKPTPPWTDLAEVRARFDAGADPNVGGYLGDPPLHQAASEGSPEVVAELAGRVRDVDARSSGHTALWTAVYEGRPENARVLLAAGADPWQPMMSGWSPGRLSLAGADAGLFGSPPDGVCLSAAEKAASAEGRRLIAALGDDYFDGFGLLCVADVTAAETARRLDAVPMTDTGPGSFVDDPWDRELDNETLRIFGVTDVPGGVILTQPWGYGPSMPGVATRVSVGTHAYGLYVNPKSGGQGSIVRDGVIEGSDLICGHWHGATSSEEVLAAYLYRYSGVAYACAYAGLRPTDTRPVAGPPDRWLRLPDRDYWQ</sequence>
<dbReference type="InterPro" id="IPR036770">
    <property type="entry name" value="Ankyrin_rpt-contain_sf"/>
</dbReference>
<feature type="repeat" description="ANK" evidence="1">
    <location>
        <begin position="113"/>
        <end position="139"/>
    </location>
</feature>
<dbReference type="PROSITE" id="PS50088">
    <property type="entry name" value="ANK_REPEAT"/>
    <property type="match status" value="2"/>
</dbReference>
<name>A0AAC9LDG5_9PSEU</name>
<protein>
    <submittedName>
        <fullName evidence="2">Ankyrin repeats (3 copies)</fullName>
    </submittedName>
</protein>
<dbReference type="Gene3D" id="1.25.40.20">
    <property type="entry name" value="Ankyrin repeat-containing domain"/>
    <property type="match status" value="1"/>
</dbReference>
<organism evidence="2 3">
    <name type="scientific">Actinoalloteichus fjordicus</name>
    <dbReference type="NCBI Taxonomy" id="1612552"/>
    <lineage>
        <taxon>Bacteria</taxon>
        <taxon>Bacillati</taxon>
        <taxon>Actinomycetota</taxon>
        <taxon>Actinomycetes</taxon>
        <taxon>Pseudonocardiales</taxon>
        <taxon>Pseudonocardiaceae</taxon>
        <taxon>Actinoalloteichus</taxon>
    </lineage>
</organism>
<accession>A0AAC9LDG5</accession>
<dbReference type="SMART" id="SM00248">
    <property type="entry name" value="ANK"/>
    <property type="match status" value="2"/>
</dbReference>
<dbReference type="Pfam" id="PF12796">
    <property type="entry name" value="Ank_2"/>
    <property type="match status" value="1"/>
</dbReference>
<evidence type="ECO:0000256" key="1">
    <source>
        <dbReference type="PROSITE-ProRule" id="PRU00023"/>
    </source>
</evidence>
<feature type="repeat" description="ANK" evidence="1">
    <location>
        <begin position="81"/>
        <end position="113"/>
    </location>
</feature>
<dbReference type="InterPro" id="IPR002110">
    <property type="entry name" value="Ankyrin_rpt"/>
</dbReference>
<dbReference type="EMBL" id="CP016076">
    <property type="protein sequence ID" value="APU15612.1"/>
    <property type="molecule type" value="Genomic_DNA"/>
</dbReference>
<dbReference type="Proteomes" id="UP000185511">
    <property type="component" value="Chromosome"/>
</dbReference>
<proteinExistence type="predicted"/>
<reference evidence="3" key="1">
    <citation type="submission" date="2016-06" db="EMBL/GenBank/DDBJ databases">
        <title>Complete genome sequence of Actinoalloteichus fjordicus DSM 46855 (=ADI127-17), type strain of the new species Actinoalloteichus fjordicus.</title>
        <authorList>
            <person name="Ruckert C."/>
            <person name="Nouioui I."/>
            <person name="Willmese J."/>
            <person name="van Wezel G."/>
            <person name="Klenk H.-P."/>
            <person name="Kalinowski J."/>
            <person name="Zotchev S.B."/>
        </authorList>
    </citation>
    <scope>NUCLEOTIDE SEQUENCE [LARGE SCALE GENOMIC DNA]</scope>
    <source>
        <strain evidence="3">ADI127-7</strain>
    </source>
</reference>
<evidence type="ECO:0000313" key="3">
    <source>
        <dbReference type="Proteomes" id="UP000185511"/>
    </source>
</evidence>
<dbReference type="KEGG" id="acad:UA74_17920"/>
<keyword evidence="1" id="KW-0040">ANK repeat</keyword>
<dbReference type="SUPFAM" id="SSF48403">
    <property type="entry name" value="Ankyrin repeat"/>
    <property type="match status" value="1"/>
</dbReference>
<keyword evidence="3" id="KW-1185">Reference proteome</keyword>
<evidence type="ECO:0000313" key="2">
    <source>
        <dbReference type="EMBL" id="APU15612.1"/>
    </source>
</evidence>
<gene>
    <name evidence="2" type="ORF">UA74_17920</name>
</gene>